<keyword evidence="2" id="KW-1185">Reference proteome</keyword>
<evidence type="ECO:0000313" key="2">
    <source>
        <dbReference type="Proteomes" id="UP000614350"/>
    </source>
</evidence>
<proteinExistence type="predicted"/>
<name>A0A834NLQ4_VESVU</name>
<dbReference type="Proteomes" id="UP000614350">
    <property type="component" value="Unassembled WGS sequence"/>
</dbReference>
<comment type="caution">
    <text evidence="1">The sequence shown here is derived from an EMBL/GenBank/DDBJ whole genome shotgun (WGS) entry which is preliminary data.</text>
</comment>
<protein>
    <submittedName>
        <fullName evidence="1">Uncharacterized protein</fullName>
    </submittedName>
</protein>
<dbReference type="AlphaFoldDB" id="A0A834NLQ4"/>
<organism evidence="1 2">
    <name type="scientific">Vespula vulgaris</name>
    <name type="common">Yellow jacket</name>
    <name type="synonym">Wasp</name>
    <dbReference type="NCBI Taxonomy" id="7454"/>
    <lineage>
        <taxon>Eukaryota</taxon>
        <taxon>Metazoa</taxon>
        <taxon>Ecdysozoa</taxon>
        <taxon>Arthropoda</taxon>
        <taxon>Hexapoda</taxon>
        <taxon>Insecta</taxon>
        <taxon>Pterygota</taxon>
        <taxon>Neoptera</taxon>
        <taxon>Endopterygota</taxon>
        <taxon>Hymenoptera</taxon>
        <taxon>Apocrita</taxon>
        <taxon>Aculeata</taxon>
        <taxon>Vespoidea</taxon>
        <taxon>Vespidae</taxon>
        <taxon>Vespinae</taxon>
        <taxon>Vespula</taxon>
    </lineage>
</organism>
<sequence length="87" mass="10370">MDKEIDYVPLKYHEWTGEWSERVIVIKSVSDRHRLELNRMNEDRNKRVREALLSQRQGATPIRDSSQFFVCDHGICSNMWCSDFHTA</sequence>
<accession>A0A834NLQ4</accession>
<evidence type="ECO:0000313" key="1">
    <source>
        <dbReference type="EMBL" id="KAF7412563.1"/>
    </source>
</evidence>
<reference evidence="1" key="1">
    <citation type="journal article" date="2020" name="G3 (Bethesda)">
        <title>High-Quality Assemblies for Three Invasive Social Wasps from the &lt;i&gt;Vespula&lt;/i&gt; Genus.</title>
        <authorList>
            <person name="Harrop T.W.R."/>
            <person name="Guhlin J."/>
            <person name="McLaughlin G.M."/>
            <person name="Permina E."/>
            <person name="Stockwell P."/>
            <person name="Gilligan J."/>
            <person name="Le Lec M.F."/>
            <person name="Gruber M.A.M."/>
            <person name="Quinn O."/>
            <person name="Lovegrove M."/>
            <person name="Duncan E.J."/>
            <person name="Remnant E.J."/>
            <person name="Van Eeckhoven J."/>
            <person name="Graham B."/>
            <person name="Knapp R.A."/>
            <person name="Langford K.W."/>
            <person name="Kronenberg Z."/>
            <person name="Press M.O."/>
            <person name="Eacker S.M."/>
            <person name="Wilson-Rankin E.E."/>
            <person name="Purcell J."/>
            <person name="Lester P.J."/>
            <person name="Dearden P.K."/>
        </authorList>
    </citation>
    <scope>NUCLEOTIDE SEQUENCE</scope>
    <source>
        <strain evidence="1">Marl-1</strain>
    </source>
</reference>
<gene>
    <name evidence="1" type="ORF">HZH66_001459</name>
</gene>
<dbReference type="EMBL" id="JACSEA010000001">
    <property type="protein sequence ID" value="KAF7412563.1"/>
    <property type="molecule type" value="Genomic_DNA"/>
</dbReference>